<evidence type="ECO:0000256" key="1">
    <source>
        <dbReference type="SAM" id="Phobius"/>
    </source>
</evidence>
<dbReference type="RefSeq" id="WP_322445850.1">
    <property type="nucleotide sequence ID" value="NZ_JAXOFX010000003.1"/>
</dbReference>
<proteinExistence type="predicted"/>
<accession>A0ABU5IWN2</accession>
<dbReference type="Proteomes" id="UP001290455">
    <property type="component" value="Unassembled WGS sequence"/>
</dbReference>
<reference evidence="2 3" key="1">
    <citation type="submission" date="2023-11" db="EMBL/GenBank/DDBJ databases">
        <title>Bacillus jintuensis, isolated from a mudflat on the Beibu Gulf coast.</title>
        <authorList>
            <person name="Li M."/>
        </authorList>
    </citation>
    <scope>NUCLEOTIDE SEQUENCE [LARGE SCALE GENOMIC DNA]</scope>
    <source>
        <strain evidence="2 3">31A1R</strain>
    </source>
</reference>
<evidence type="ECO:0000313" key="3">
    <source>
        <dbReference type="Proteomes" id="UP001290455"/>
    </source>
</evidence>
<sequence>MNRKQTIYFMSSLFLIVALATVYWFYFSAPKAFPSEQQLISKMNALFAEAEVSEILDELFLDESHAYVPFKTDKGAYGSSYWVWKNRKWQVSTIEGSGQPILWTPNERKPSKQFLVWNIDPNDEVDSIDFYLIKKRNYFVSDGIHTYEPQVQMKHAVILKEKNYGILQIPNDWVKFIDSSYHVQKQKTQTSIFGDFFQQPNHYIGWRPYDRNGKDAFPEGSVNGNGYVNFHQKFDHVMFVNENELE</sequence>
<feature type="transmembrane region" description="Helical" evidence="1">
    <location>
        <begin position="7"/>
        <end position="27"/>
    </location>
</feature>
<gene>
    <name evidence="2" type="ORF">SM124_07345</name>
</gene>
<protein>
    <submittedName>
        <fullName evidence="2">Uncharacterized protein</fullName>
    </submittedName>
</protein>
<dbReference type="EMBL" id="JAXOFX010000003">
    <property type="protein sequence ID" value="MDZ5471560.1"/>
    <property type="molecule type" value="Genomic_DNA"/>
</dbReference>
<keyword evidence="1" id="KW-0472">Membrane</keyword>
<keyword evidence="1" id="KW-1133">Transmembrane helix</keyword>
<keyword evidence="3" id="KW-1185">Reference proteome</keyword>
<comment type="caution">
    <text evidence="2">The sequence shown here is derived from an EMBL/GenBank/DDBJ whole genome shotgun (WGS) entry which is preliminary data.</text>
</comment>
<keyword evidence="1" id="KW-0812">Transmembrane</keyword>
<organism evidence="2 3">
    <name type="scientific">Robertmurraya mangrovi</name>
    <dbReference type="NCBI Taxonomy" id="3098077"/>
    <lineage>
        <taxon>Bacteria</taxon>
        <taxon>Bacillati</taxon>
        <taxon>Bacillota</taxon>
        <taxon>Bacilli</taxon>
        <taxon>Bacillales</taxon>
        <taxon>Bacillaceae</taxon>
        <taxon>Robertmurraya</taxon>
    </lineage>
</organism>
<evidence type="ECO:0000313" key="2">
    <source>
        <dbReference type="EMBL" id="MDZ5471560.1"/>
    </source>
</evidence>
<name>A0ABU5IWN2_9BACI</name>